<gene>
    <name evidence="1" type="ORF">PIB30_111427</name>
</gene>
<accession>A0ABU6S105</accession>
<keyword evidence="2" id="KW-1185">Reference proteome</keyword>
<organism evidence="1 2">
    <name type="scientific">Stylosanthes scabra</name>
    <dbReference type="NCBI Taxonomy" id="79078"/>
    <lineage>
        <taxon>Eukaryota</taxon>
        <taxon>Viridiplantae</taxon>
        <taxon>Streptophyta</taxon>
        <taxon>Embryophyta</taxon>
        <taxon>Tracheophyta</taxon>
        <taxon>Spermatophyta</taxon>
        <taxon>Magnoliopsida</taxon>
        <taxon>eudicotyledons</taxon>
        <taxon>Gunneridae</taxon>
        <taxon>Pentapetalae</taxon>
        <taxon>rosids</taxon>
        <taxon>fabids</taxon>
        <taxon>Fabales</taxon>
        <taxon>Fabaceae</taxon>
        <taxon>Papilionoideae</taxon>
        <taxon>50 kb inversion clade</taxon>
        <taxon>dalbergioids sensu lato</taxon>
        <taxon>Dalbergieae</taxon>
        <taxon>Pterocarpus clade</taxon>
        <taxon>Stylosanthes</taxon>
    </lineage>
</organism>
<dbReference type="Proteomes" id="UP001341840">
    <property type="component" value="Unassembled WGS sequence"/>
</dbReference>
<evidence type="ECO:0000313" key="2">
    <source>
        <dbReference type="Proteomes" id="UP001341840"/>
    </source>
</evidence>
<name>A0ABU6S105_9FABA</name>
<proteinExistence type="predicted"/>
<protein>
    <submittedName>
        <fullName evidence="1">Uncharacterized protein</fullName>
    </submittedName>
</protein>
<feature type="non-terminal residue" evidence="1">
    <location>
        <position position="1"/>
    </location>
</feature>
<dbReference type="EMBL" id="JASCZI010037274">
    <property type="protein sequence ID" value="MED6129781.1"/>
    <property type="molecule type" value="Genomic_DNA"/>
</dbReference>
<comment type="caution">
    <text evidence="1">The sequence shown here is derived from an EMBL/GenBank/DDBJ whole genome shotgun (WGS) entry which is preliminary data.</text>
</comment>
<evidence type="ECO:0000313" key="1">
    <source>
        <dbReference type="EMBL" id="MED6129781.1"/>
    </source>
</evidence>
<reference evidence="1 2" key="1">
    <citation type="journal article" date="2023" name="Plants (Basel)">
        <title>Bridging the Gap: Combining Genomics and Transcriptomics Approaches to Understand Stylosanthes scabra, an Orphan Legume from the Brazilian Caatinga.</title>
        <authorList>
            <person name="Ferreira-Neto J.R.C."/>
            <person name="da Silva M.D."/>
            <person name="Binneck E."/>
            <person name="de Melo N.F."/>
            <person name="da Silva R.H."/>
            <person name="de Melo A.L.T.M."/>
            <person name="Pandolfi V."/>
            <person name="Bustamante F.O."/>
            <person name="Brasileiro-Vidal A.C."/>
            <person name="Benko-Iseppon A.M."/>
        </authorList>
    </citation>
    <scope>NUCLEOTIDE SEQUENCE [LARGE SCALE GENOMIC DNA]</scope>
    <source>
        <tissue evidence="1">Leaves</tissue>
    </source>
</reference>
<sequence length="56" mass="6323">ASSAKWASVRISSISFYLAVCLRVFNRAKALVDTELCSRLFEFAIRKLGSIIRNED</sequence>